<sequence length="21" mass="2482">MQKEKQRFQQHKLPTKASGNP</sequence>
<reference evidence="2" key="1">
    <citation type="submission" date="2018-02" db="EMBL/GenBank/DDBJ databases">
        <title>Rhizophora mucronata_Transcriptome.</title>
        <authorList>
            <person name="Meera S.P."/>
            <person name="Sreeshan A."/>
            <person name="Augustine A."/>
        </authorList>
    </citation>
    <scope>NUCLEOTIDE SEQUENCE</scope>
    <source>
        <tissue evidence="2">Leaf</tissue>
    </source>
</reference>
<dbReference type="EMBL" id="GGEC01071692">
    <property type="protein sequence ID" value="MBX52176.1"/>
    <property type="molecule type" value="Transcribed_RNA"/>
</dbReference>
<evidence type="ECO:0000256" key="1">
    <source>
        <dbReference type="SAM" id="MobiDB-lite"/>
    </source>
</evidence>
<proteinExistence type="predicted"/>
<accession>A0A2P2PBQ1</accession>
<protein>
    <submittedName>
        <fullName evidence="2">Uncharacterized protein</fullName>
    </submittedName>
</protein>
<evidence type="ECO:0000313" key="2">
    <source>
        <dbReference type="EMBL" id="MBX52176.1"/>
    </source>
</evidence>
<feature type="region of interest" description="Disordered" evidence="1">
    <location>
        <begin position="1"/>
        <end position="21"/>
    </location>
</feature>
<name>A0A2P2PBQ1_RHIMU</name>
<dbReference type="AlphaFoldDB" id="A0A2P2PBQ1"/>
<organism evidence="2">
    <name type="scientific">Rhizophora mucronata</name>
    <name type="common">Asiatic mangrove</name>
    <dbReference type="NCBI Taxonomy" id="61149"/>
    <lineage>
        <taxon>Eukaryota</taxon>
        <taxon>Viridiplantae</taxon>
        <taxon>Streptophyta</taxon>
        <taxon>Embryophyta</taxon>
        <taxon>Tracheophyta</taxon>
        <taxon>Spermatophyta</taxon>
        <taxon>Magnoliopsida</taxon>
        <taxon>eudicotyledons</taxon>
        <taxon>Gunneridae</taxon>
        <taxon>Pentapetalae</taxon>
        <taxon>rosids</taxon>
        <taxon>fabids</taxon>
        <taxon>Malpighiales</taxon>
        <taxon>Rhizophoraceae</taxon>
        <taxon>Rhizophora</taxon>
    </lineage>
</organism>